<evidence type="ECO:0000259" key="1">
    <source>
        <dbReference type="Pfam" id="PF04466"/>
    </source>
</evidence>
<dbReference type="InterPro" id="IPR006437">
    <property type="entry name" value="Phage_terminase_lsu"/>
</dbReference>
<dbReference type="InterPro" id="IPR035412">
    <property type="entry name" value="Terminase_L_N"/>
</dbReference>
<organism evidence="2 3">
    <name type="scientific">Alicyclobacillus dauci</name>
    <dbReference type="NCBI Taxonomy" id="1475485"/>
    <lineage>
        <taxon>Bacteria</taxon>
        <taxon>Bacillati</taxon>
        <taxon>Bacillota</taxon>
        <taxon>Bacilli</taxon>
        <taxon>Bacillales</taxon>
        <taxon>Alicyclobacillaceae</taxon>
        <taxon>Alicyclobacillus</taxon>
    </lineage>
</organism>
<evidence type="ECO:0000313" key="3">
    <source>
        <dbReference type="Proteomes" id="UP001164803"/>
    </source>
</evidence>
<evidence type="ECO:0000313" key="2">
    <source>
        <dbReference type="EMBL" id="WAH35038.1"/>
    </source>
</evidence>
<dbReference type="PANTHER" id="PTHR39184">
    <property type="match status" value="1"/>
</dbReference>
<dbReference type="Pfam" id="PF04466">
    <property type="entry name" value="Terminase_3"/>
    <property type="match status" value="1"/>
</dbReference>
<keyword evidence="3" id="KW-1185">Reference proteome</keyword>
<dbReference type="Gene3D" id="3.40.50.300">
    <property type="entry name" value="P-loop containing nucleotide triphosphate hydrolases"/>
    <property type="match status" value="1"/>
</dbReference>
<dbReference type="EMBL" id="CP104064">
    <property type="protein sequence ID" value="WAH35038.1"/>
    <property type="molecule type" value="Genomic_DNA"/>
</dbReference>
<name>A0ABY6YXR9_9BACL</name>
<dbReference type="Proteomes" id="UP001164803">
    <property type="component" value="Chromosome"/>
</dbReference>
<gene>
    <name evidence="2" type="ORF">NZD86_11935</name>
</gene>
<sequence length="471" mass="54189">MPKVTVDLTRLPDLTNDKFYPLYKNRDRYLVLMGGGGSGKSVFAAQKIIVRMLMEQNHRFLVLRKVKVTLRESVFGELKSVISRWNLGTLFKINESDLRIRCVNGNEILFAGLDDVEKLKSIHGITGVWIEEASEIAPEDYRQLDIRLRTKTKHYKQMIITFNPIDVNHWLKKEFFDRKKPDCATLHSTYKDNRFLDETSIRVLEDFKDTDPYFYEVYALGQWGVLGKTVFPQKRLQDLMQHTTAGMRYRIDHINGRLVEDENGELEIRKHPEAGREYDIGADVAEGLPEGDYSAAYVIDHETGEDVAVLHGHIDGDLYGWQLDWLGRYYNMALLGVEINNMGHSVVNVLLNYSFYPNLYYHDQYNTDSGKNETKPGWPTNTMTRPILIDYLIEVIRDGVCPIGDPELINEMKTFVRNKQGKPQAQGKGTPDGAKDDRVMAYGIAHQMRLRRPESIGHVMLPDISGVTIRR</sequence>
<dbReference type="PANTHER" id="PTHR39184:SF1">
    <property type="entry name" value="PBSX PHAGE TERMINASE LARGE SUBUNIT"/>
    <property type="match status" value="1"/>
</dbReference>
<feature type="domain" description="Phage terminase large subunit N-terminal" evidence="1">
    <location>
        <begin position="28"/>
        <end position="221"/>
    </location>
</feature>
<dbReference type="InterPro" id="IPR027417">
    <property type="entry name" value="P-loop_NTPase"/>
</dbReference>
<reference evidence="2" key="1">
    <citation type="submission" date="2022-08" db="EMBL/GenBank/DDBJ databases">
        <title>Alicyclobacillus dauci DSM2870, complete genome.</title>
        <authorList>
            <person name="Wang Q."/>
            <person name="Cai R."/>
            <person name="Wang Z."/>
        </authorList>
    </citation>
    <scope>NUCLEOTIDE SEQUENCE</scope>
    <source>
        <strain evidence="2">DSM 28700</strain>
    </source>
</reference>
<dbReference type="InterPro" id="IPR052380">
    <property type="entry name" value="Viral_DNA_packaging_terminase"/>
</dbReference>
<dbReference type="NCBIfam" id="TIGR01547">
    <property type="entry name" value="phage_term_2"/>
    <property type="match status" value="1"/>
</dbReference>
<protein>
    <submittedName>
        <fullName evidence="2">PBSX family phage terminase large subunit</fullName>
    </submittedName>
</protein>
<accession>A0ABY6YXR9</accession>
<dbReference type="RefSeq" id="WP_268041852.1">
    <property type="nucleotide sequence ID" value="NZ_CP104064.1"/>
</dbReference>
<dbReference type="Gene3D" id="3.30.420.240">
    <property type="match status" value="1"/>
</dbReference>
<proteinExistence type="predicted"/>